<dbReference type="InterPro" id="IPR022684">
    <property type="entry name" value="Calpain_cysteine_protease"/>
</dbReference>
<dbReference type="Gene3D" id="2.60.120.380">
    <property type="match status" value="4"/>
</dbReference>
<sequence>MSFSVTFESDSPITAQLISKDNEWPQPTILGAWSGETAGGHHKYDTFVNNPQYLMKIEKQTQMKILLVQEKFEDFDNIGFYVISTEENRKQKVAERSVATNKSLVAAHPVFEDPNISSCSVNLKPGSYVIIPTTFDQGQEASFKLLVMTNELIPAIKELADAATIQINGNWQGETAGGCLNDVRSWRQNVQYLLTVTADVDLKIKVKQTSSSGGTGELASVGFYVFTGGKRIIKPKKKNIFFKSRFVKSRDGVIEKLKLPVSPDPYILVPCTYLSDQEGAYTVQLYSDDTSFTQYVTLETLPQNRDLERLVAKGEWAGVTAGGCLDYSTWRNNPQFLLDVGKSTDITIFLTLKSDNEELTPGFYLVNAPTTTNLRVRLKPDEVIAKAAFRQGLEVTKTIRLEPGRYNIIPCTYKLGQEAKFEITVYSSEFGVVELKNIPAGILSMKGEWGEGSAGGCINDVKSWWNNPHYYLAVKQDVELVAVLIQNPGQEVDENNLLEIGMYITNSDGDGNPKTNEEKDLISKAAFSPDRDVVTTCTVPSSYWPYVITPCTFKPGFFGKFEIQLVMDESSLEYLELSKNNIVINPAEVVGAGEDPEMREIRKRFKPLGARCVELVQLTESSTTLPEYFKYIGRTLLQTVSQFQDSIVAWGENKEPDWWLEGYEEEYEEPASSAPAPPPPPPSGGPPPPPPPPKEPPINFSKPVRAKMVESDRTSAMTQEMMDELENKKNAFVDELLSAVKGGIKTLKKVEVPPKPIVEDPTVCAFNLEILNKRRAALEGLHDEEDAWSDEEWNDVEEK</sequence>
<evidence type="ECO:0000259" key="6">
    <source>
        <dbReference type="SMART" id="SM00720"/>
    </source>
</evidence>
<comment type="similarity">
    <text evidence="1">Belongs to the peptidase C2 family.</text>
</comment>
<feature type="compositionally biased region" description="Pro residues" evidence="5">
    <location>
        <begin position="675"/>
        <end position="696"/>
    </location>
</feature>
<dbReference type="GO" id="GO:0004198">
    <property type="term" value="F:calcium-dependent cysteine-type endopeptidase activity"/>
    <property type="evidence" value="ECO:0007669"/>
    <property type="project" value="InterPro"/>
</dbReference>
<dbReference type="AlphaFoldDB" id="A0A6B2KY75"/>
<keyword evidence="2" id="KW-0645">Protease</keyword>
<evidence type="ECO:0000256" key="1">
    <source>
        <dbReference type="ARBA" id="ARBA00007623"/>
    </source>
</evidence>
<dbReference type="PRINTS" id="PR00704">
    <property type="entry name" value="CALPAIN"/>
</dbReference>
<evidence type="ECO:0000256" key="2">
    <source>
        <dbReference type="ARBA" id="ARBA00022670"/>
    </source>
</evidence>
<organism evidence="7">
    <name type="scientific">Arcella intermedia</name>
    <dbReference type="NCBI Taxonomy" id="1963864"/>
    <lineage>
        <taxon>Eukaryota</taxon>
        <taxon>Amoebozoa</taxon>
        <taxon>Tubulinea</taxon>
        <taxon>Elardia</taxon>
        <taxon>Arcellinida</taxon>
        <taxon>Sphaerothecina</taxon>
        <taxon>Arcellidae</taxon>
        <taxon>Arcella</taxon>
    </lineage>
</organism>
<reference evidence="7" key="1">
    <citation type="journal article" date="2020" name="J. Eukaryot. Microbiol.">
        <title>De novo Sequencing, Assembly and Annotation of the Transcriptome for the Free-Living Testate Amoeba Arcella intermedia.</title>
        <authorList>
            <person name="Ribeiro G.M."/>
            <person name="Porfirio-Sousa A.L."/>
            <person name="Maurer-Alcala X.X."/>
            <person name="Katz L.A."/>
            <person name="Lahr D.J.G."/>
        </authorList>
    </citation>
    <scope>NUCLEOTIDE SEQUENCE</scope>
</reference>
<dbReference type="InterPro" id="IPR022682">
    <property type="entry name" value="Calpain_domain_III"/>
</dbReference>
<dbReference type="InterPro" id="IPR022683">
    <property type="entry name" value="Calpain_III"/>
</dbReference>
<keyword evidence="4" id="KW-0788">Thiol protease</keyword>
<dbReference type="PANTHER" id="PTHR10183:SF379">
    <property type="entry name" value="CALPAIN-5"/>
    <property type="match status" value="1"/>
</dbReference>
<dbReference type="SMART" id="SM00720">
    <property type="entry name" value="calpain_III"/>
    <property type="match status" value="4"/>
</dbReference>
<proteinExistence type="inferred from homology"/>
<accession>A0A6B2KY75</accession>
<dbReference type="GO" id="GO:0006508">
    <property type="term" value="P:proteolysis"/>
    <property type="evidence" value="ECO:0007669"/>
    <property type="project" value="UniProtKB-KW"/>
</dbReference>
<feature type="domain" description="Peptidase C2 calpain" evidence="6">
    <location>
        <begin position="23"/>
        <end position="156"/>
    </location>
</feature>
<feature type="domain" description="Peptidase C2 calpain" evidence="6">
    <location>
        <begin position="306"/>
        <end position="434"/>
    </location>
</feature>
<evidence type="ECO:0000313" key="7">
    <source>
        <dbReference type="EMBL" id="NDV29601.1"/>
    </source>
</evidence>
<feature type="domain" description="Peptidase C2 calpain" evidence="6">
    <location>
        <begin position="439"/>
        <end position="566"/>
    </location>
</feature>
<dbReference type="InterPro" id="IPR036213">
    <property type="entry name" value="Calpain_III_sf"/>
</dbReference>
<dbReference type="EMBL" id="GIBP01000632">
    <property type="protein sequence ID" value="NDV29601.1"/>
    <property type="molecule type" value="Transcribed_RNA"/>
</dbReference>
<dbReference type="Pfam" id="PF01067">
    <property type="entry name" value="Calpain_III"/>
    <property type="match status" value="4"/>
</dbReference>
<feature type="domain" description="Peptidase C2 calpain" evidence="6">
    <location>
        <begin position="161"/>
        <end position="294"/>
    </location>
</feature>
<dbReference type="SUPFAM" id="SSF49758">
    <property type="entry name" value="Calpain large subunit, middle domain (domain III)"/>
    <property type="match status" value="4"/>
</dbReference>
<feature type="region of interest" description="Disordered" evidence="5">
    <location>
        <begin position="665"/>
        <end position="700"/>
    </location>
</feature>
<evidence type="ECO:0000256" key="3">
    <source>
        <dbReference type="ARBA" id="ARBA00022801"/>
    </source>
</evidence>
<dbReference type="PANTHER" id="PTHR10183">
    <property type="entry name" value="CALPAIN"/>
    <property type="match status" value="1"/>
</dbReference>
<evidence type="ECO:0000256" key="5">
    <source>
        <dbReference type="SAM" id="MobiDB-lite"/>
    </source>
</evidence>
<evidence type="ECO:0000256" key="4">
    <source>
        <dbReference type="ARBA" id="ARBA00022807"/>
    </source>
</evidence>
<protein>
    <recommendedName>
        <fullName evidence="6">Peptidase C2 calpain domain-containing protein</fullName>
    </recommendedName>
</protein>
<keyword evidence="3" id="KW-0378">Hydrolase</keyword>
<name>A0A6B2KY75_9EUKA</name>